<dbReference type="InterPro" id="IPR004314">
    <property type="entry name" value="Neprosin"/>
</dbReference>
<evidence type="ECO:0000256" key="1">
    <source>
        <dbReference type="SAM" id="MobiDB-lite"/>
    </source>
</evidence>
<dbReference type="PROSITE" id="PS52045">
    <property type="entry name" value="NEPROSIN_PEP_CD"/>
    <property type="match status" value="1"/>
</dbReference>
<accession>A0AAP0M0W2</accession>
<protein>
    <recommendedName>
        <fullName evidence="2">Neprosin PEP catalytic domain-containing protein</fullName>
    </recommendedName>
</protein>
<dbReference type="Proteomes" id="UP001428341">
    <property type="component" value="Unassembled WGS sequence"/>
</dbReference>
<sequence length="397" mass="44708">MDLKIILPIIAIQFVISWKTCIMADLSLSREADLQLERQLKTLNKPAIKTFKTQEGDTIDCVDINKQPALDHPLLKNHKVQTRPVTFPTGSPKKSSKSKTSYIRHERESCPDGTVPIRRTSKEDLIKARSMPKESMTQIGPQTSFPAGHRFHTVNVGMKKDVPYFGVDGRLEVWNLTVAKDQYSFTNMWIQNGPPDQLNVILAGWTVSPAINGDQLTRLFTFWTADGARTTGCYNQLCPGFVLTNCSITPNYPLRLTSTYEEQYDVKILIYQDQPTGNWWLVLSDDNVFVGYWPKELFNHLSGGAETVAWGGIAIAGKNGNSPPMGSGLLNLSFRSTCYIRNIQYVDTQNKFRNPDGALEQHLDRSTCYGLKDWKNCGRKEMYYCILFGGEGGRCGD</sequence>
<reference evidence="3 4" key="1">
    <citation type="submission" date="2024-05" db="EMBL/GenBank/DDBJ databases">
        <title>Haplotype-resolved chromosome-level genome assembly of Huyou (Citrus changshanensis).</title>
        <authorList>
            <person name="Miao C."/>
            <person name="Chen W."/>
            <person name="Wu Y."/>
            <person name="Wang L."/>
            <person name="Zhao S."/>
            <person name="Grierson D."/>
            <person name="Xu C."/>
            <person name="Chen K."/>
        </authorList>
    </citation>
    <scope>NUCLEOTIDE SEQUENCE [LARGE SCALE GENOMIC DNA]</scope>
    <source>
        <strain evidence="3">01-14</strain>
        <tissue evidence="3">Leaf</tissue>
    </source>
</reference>
<gene>
    <name evidence="3" type="ORF">WN944_019032</name>
</gene>
<evidence type="ECO:0000259" key="2">
    <source>
        <dbReference type="PROSITE" id="PS52045"/>
    </source>
</evidence>
<proteinExistence type="predicted"/>
<dbReference type="Pfam" id="PF14365">
    <property type="entry name" value="Neprosin_AP"/>
    <property type="match status" value="1"/>
</dbReference>
<dbReference type="AlphaFoldDB" id="A0AAP0M0W2"/>
<evidence type="ECO:0000313" key="3">
    <source>
        <dbReference type="EMBL" id="KAK9187634.1"/>
    </source>
</evidence>
<feature type="region of interest" description="Disordered" evidence="1">
    <location>
        <begin position="83"/>
        <end position="116"/>
    </location>
</feature>
<dbReference type="EMBL" id="JBCGBO010000007">
    <property type="protein sequence ID" value="KAK9187634.1"/>
    <property type="molecule type" value="Genomic_DNA"/>
</dbReference>
<dbReference type="InterPro" id="IPR025521">
    <property type="entry name" value="Neprosin_propep"/>
</dbReference>
<evidence type="ECO:0000313" key="4">
    <source>
        <dbReference type="Proteomes" id="UP001428341"/>
    </source>
</evidence>
<name>A0AAP0M0W2_9ROSI</name>
<feature type="domain" description="Neprosin PEP catalytic" evidence="2">
    <location>
        <begin position="144"/>
        <end position="396"/>
    </location>
</feature>
<dbReference type="Pfam" id="PF03080">
    <property type="entry name" value="Neprosin"/>
    <property type="match status" value="1"/>
</dbReference>
<comment type="caution">
    <text evidence="3">The sequence shown here is derived from an EMBL/GenBank/DDBJ whole genome shotgun (WGS) entry which is preliminary data.</text>
</comment>
<dbReference type="InterPro" id="IPR053168">
    <property type="entry name" value="Glutamic_endopeptidase"/>
</dbReference>
<keyword evidence="4" id="KW-1185">Reference proteome</keyword>
<dbReference type="Gene3D" id="3.90.1320.10">
    <property type="entry name" value="Outer-capsid protein sigma 3, large lobe"/>
    <property type="match status" value="1"/>
</dbReference>
<organism evidence="3 4">
    <name type="scientific">Citrus x changshan-huyou</name>
    <dbReference type="NCBI Taxonomy" id="2935761"/>
    <lineage>
        <taxon>Eukaryota</taxon>
        <taxon>Viridiplantae</taxon>
        <taxon>Streptophyta</taxon>
        <taxon>Embryophyta</taxon>
        <taxon>Tracheophyta</taxon>
        <taxon>Spermatophyta</taxon>
        <taxon>Magnoliopsida</taxon>
        <taxon>eudicotyledons</taxon>
        <taxon>Gunneridae</taxon>
        <taxon>Pentapetalae</taxon>
        <taxon>rosids</taxon>
        <taxon>malvids</taxon>
        <taxon>Sapindales</taxon>
        <taxon>Rutaceae</taxon>
        <taxon>Aurantioideae</taxon>
        <taxon>Citrus</taxon>
    </lineage>
</organism>
<dbReference type="PANTHER" id="PTHR31589">
    <property type="entry name" value="PROTEIN, PUTATIVE (DUF239)-RELATED-RELATED"/>
    <property type="match status" value="1"/>
</dbReference>
<dbReference type="PANTHER" id="PTHR31589:SF232">
    <property type="entry name" value="NEPROSIN DOMAIN-CONTAINING PROTEIN"/>
    <property type="match status" value="1"/>
</dbReference>